<gene>
    <name evidence="1" type="ORF">BDA96_07G069900</name>
</gene>
<reference evidence="1" key="1">
    <citation type="journal article" date="2019" name="BMC Genomics">
        <title>A new reference genome for Sorghum bicolor reveals high levels of sequence similarity between sweet and grain genotypes: implications for the genetics of sugar metabolism.</title>
        <authorList>
            <person name="Cooper E.A."/>
            <person name="Brenton Z.W."/>
            <person name="Flinn B.S."/>
            <person name="Jenkins J."/>
            <person name="Shu S."/>
            <person name="Flowers D."/>
            <person name="Luo F."/>
            <person name="Wang Y."/>
            <person name="Xia P."/>
            <person name="Barry K."/>
            <person name="Daum C."/>
            <person name="Lipzen A."/>
            <person name="Yoshinaga Y."/>
            <person name="Schmutz J."/>
            <person name="Saski C."/>
            <person name="Vermerris W."/>
            <person name="Kresovich S."/>
        </authorList>
    </citation>
    <scope>NUCLEOTIDE SEQUENCE</scope>
</reference>
<name>A0A921QJA9_SORBI</name>
<protein>
    <submittedName>
        <fullName evidence="1">Uncharacterized protein</fullName>
    </submittedName>
</protein>
<dbReference type="Proteomes" id="UP000807115">
    <property type="component" value="Chromosome 7"/>
</dbReference>
<evidence type="ECO:0000313" key="1">
    <source>
        <dbReference type="EMBL" id="KAG0522812.1"/>
    </source>
</evidence>
<dbReference type="AlphaFoldDB" id="A0A921QJA9"/>
<proteinExistence type="predicted"/>
<reference evidence="1" key="2">
    <citation type="submission" date="2020-10" db="EMBL/GenBank/DDBJ databases">
        <authorList>
            <person name="Cooper E.A."/>
            <person name="Brenton Z.W."/>
            <person name="Flinn B.S."/>
            <person name="Jenkins J."/>
            <person name="Shu S."/>
            <person name="Flowers D."/>
            <person name="Luo F."/>
            <person name="Wang Y."/>
            <person name="Xia P."/>
            <person name="Barry K."/>
            <person name="Daum C."/>
            <person name="Lipzen A."/>
            <person name="Yoshinaga Y."/>
            <person name="Schmutz J."/>
            <person name="Saski C."/>
            <person name="Vermerris W."/>
            <person name="Kresovich S."/>
        </authorList>
    </citation>
    <scope>NUCLEOTIDE SEQUENCE</scope>
</reference>
<evidence type="ECO:0000313" key="2">
    <source>
        <dbReference type="Proteomes" id="UP000807115"/>
    </source>
</evidence>
<comment type="caution">
    <text evidence="1">The sequence shown here is derived from an EMBL/GenBank/DDBJ whole genome shotgun (WGS) entry which is preliminary data.</text>
</comment>
<dbReference type="EMBL" id="CM027686">
    <property type="protein sequence ID" value="KAG0522812.1"/>
    <property type="molecule type" value="Genomic_DNA"/>
</dbReference>
<sequence length="106" mass="12014">MKRYKGTRKWFARNRQHISHNLSWFSLSTRTAERSPNSHHAPHLHLAAPPGSFAKQMLCMISAPKSMEHHVCGMSKLAAISIIVLCSLLQLHDVRSPNPCYSRKAI</sequence>
<accession>A0A921QJA9</accession>
<organism evidence="1 2">
    <name type="scientific">Sorghum bicolor</name>
    <name type="common">Sorghum</name>
    <name type="synonym">Sorghum vulgare</name>
    <dbReference type="NCBI Taxonomy" id="4558"/>
    <lineage>
        <taxon>Eukaryota</taxon>
        <taxon>Viridiplantae</taxon>
        <taxon>Streptophyta</taxon>
        <taxon>Embryophyta</taxon>
        <taxon>Tracheophyta</taxon>
        <taxon>Spermatophyta</taxon>
        <taxon>Magnoliopsida</taxon>
        <taxon>Liliopsida</taxon>
        <taxon>Poales</taxon>
        <taxon>Poaceae</taxon>
        <taxon>PACMAD clade</taxon>
        <taxon>Panicoideae</taxon>
        <taxon>Andropogonodae</taxon>
        <taxon>Andropogoneae</taxon>
        <taxon>Sorghinae</taxon>
        <taxon>Sorghum</taxon>
    </lineage>
</organism>